<protein>
    <submittedName>
        <fullName evidence="1">Uncharacterized protein</fullName>
    </submittedName>
</protein>
<proteinExistence type="predicted"/>
<dbReference type="OrthoDB" id="1730458at2759"/>
<keyword evidence="2" id="KW-1185">Reference proteome</keyword>
<accession>A0A8J4VRP8</accession>
<name>A0A8J4VRP8_9ROSI</name>
<evidence type="ECO:0000313" key="1">
    <source>
        <dbReference type="EMBL" id="KAF3967167.1"/>
    </source>
</evidence>
<dbReference type="AlphaFoldDB" id="A0A8J4VRP8"/>
<dbReference type="Proteomes" id="UP000737018">
    <property type="component" value="Unassembled WGS sequence"/>
</dbReference>
<sequence>MLGQIKFQRLKRFRWRKATVISLNGFSLESSGPWGDDMGIILKENSKVGDAERMCIQARFFAPEKAKALVDRYSRQ</sequence>
<gene>
    <name evidence="1" type="ORF">CMV_008816</name>
</gene>
<organism evidence="1 2">
    <name type="scientific">Castanea mollissima</name>
    <name type="common">Chinese chestnut</name>
    <dbReference type="NCBI Taxonomy" id="60419"/>
    <lineage>
        <taxon>Eukaryota</taxon>
        <taxon>Viridiplantae</taxon>
        <taxon>Streptophyta</taxon>
        <taxon>Embryophyta</taxon>
        <taxon>Tracheophyta</taxon>
        <taxon>Spermatophyta</taxon>
        <taxon>Magnoliopsida</taxon>
        <taxon>eudicotyledons</taxon>
        <taxon>Gunneridae</taxon>
        <taxon>Pentapetalae</taxon>
        <taxon>rosids</taxon>
        <taxon>fabids</taxon>
        <taxon>Fagales</taxon>
        <taxon>Fagaceae</taxon>
        <taxon>Castanea</taxon>
    </lineage>
</organism>
<reference evidence="1" key="1">
    <citation type="submission" date="2020-03" db="EMBL/GenBank/DDBJ databases">
        <title>Castanea mollissima Vanexum genome sequencing.</title>
        <authorList>
            <person name="Staton M."/>
        </authorList>
    </citation>
    <scope>NUCLEOTIDE SEQUENCE</scope>
    <source>
        <tissue evidence="1">Leaf</tissue>
    </source>
</reference>
<comment type="caution">
    <text evidence="1">The sequence shown here is derived from an EMBL/GenBank/DDBJ whole genome shotgun (WGS) entry which is preliminary data.</text>
</comment>
<dbReference type="EMBL" id="JRKL02000940">
    <property type="protein sequence ID" value="KAF3967167.1"/>
    <property type="molecule type" value="Genomic_DNA"/>
</dbReference>
<evidence type="ECO:0000313" key="2">
    <source>
        <dbReference type="Proteomes" id="UP000737018"/>
    </source>
</evidence>